<accession>A0AAV7IHB7</accession>
<proteinExistence type="predicted"/>
<dbReference type="Proteomes" id="UP000826195">
    <property type="component" value="Unassembled WGS sequence"/>
</dbReference>
<gene>
    <name evidence="1" type="ORF">KQX54_000925</name>
</gene>
<dbReference type="EMBL" id="JAHXZJ010001121">
    <property type="protein sequence ID" value="KAH0553329.1"/>
    <property type="molecule type" value="Genomic_DNA"/>
</dbReference>
<dbReference type="InterPro" id="IPR012340">
    <property type="entry name" value="NA-bd_OB-fold"/>
</dbReference>
<dbReference type="AlphaFoldDB" id="A0AAV7IHB7"/>
<dbReference type="SUPFAM" id="SSF50249">
    <property type="entry name" value="Nucleic acid-binding proteins"/>
    <property type="match status" value="1"/>
</dbReference>
<name>A0AAV7IHB7_COTGL</name>
<organism evidence="1 2">
    <name type="scientific">Cotesia glomerata</name>
    <name type="common">Lepidopteran parasitic wasp</name>
    <name type="synonym">Apanteles glomeratus</name>
    <dbReference type="NCBI Taxonomy" id="32391"/>
    <lineage>
        <taxon>Eukaryota</taxon>
        <taxon>Metazoa</taxon>
        <taxon>Ecdysozoa</taxon>
        <taxon>Arthropoda</taxon>
        <taxon>Hexapoda</taxon>
        <taxon>Insecta</taxon>
        <taxon>Pterygota</taxon>
        <taxon>Neoptera</taxon>
        <taxon>Endopterygota</taxon>
        <taxon>Hymenoptera</taxon>
        <taxon>Apocrita</taxon>
        <taxon>Ichneumonoidea</taxon>
        <taxon>Braconidae</taxon>
        <taxon>Microgastrinae</taxon>
        <taxon>Cotesia</taxon>
    </lineage>
</organism>
<reference evidence="1 2" key="1">
    <citation type="journal article" date="2021" name="J. Hered.">
        <title>A chromosome-level genome assembly of the parasitoid wasp, Cotesia glomerata (Hymenoptera: Braconidae).</title>
        <authorList>
            <person name="Pinto B.J."/>
            <person name="Weis J.J."/>
            <person name="Gamble T."/>
            <person name="Ode P.J."/>
            <person name="Paul R."/>
            <person name="Zaspel J.M."/>
        </authorList>
    </citation>
    <scope>NUCLEOTIDE SEQUENCE [LARGE SCALE GENOMIC DNA]</scope>
    <source>
        <strain evidence="1">CgM1</strain>
    </source>
</reference>
<dbReference type="Gene3D" id="2.40.50.140">
    <property type="entry name" value="Nucleic acid-binding proteins"/>
    <property type="match status" value="1"/>
</dbReference>
<keyword evidence="2" id="KW-1185">Reference proteome</keyword>
<comment type="caution">
    <text evidence="1">The sequence shown here is derived from an EMBL/GenBank/DDBJ whole genome shotgun (WGS) entry which is preliminary data.</text>
</comment>
<sequence>MNLPRYLANYYTSDQEIRAWVPYDSMIKVTGYVDEVFPLREIRCGSRHEAFLRFIINNNSQCRVEVTCFGNQARNLEMQIHLNVVICIERGRTVPLNFQRHLNRGVRDIELTVLPSSTVNVLGRRIGNIPPIPLFSIQNAPRGIGLIRIEGWLKVPFQIMNPANGGSANGLIVKDDYKIRLFISNYQPNNPLFLVGDALVVTCRCRRDYHGHPFLEVEDMNAIQVNVGQPTLLAAQLRVIGFLIPR</sequence>
<evidence type="ECO:0008006" key="3">
    <source>
        <dbReference type="Google" id="ProtNLM"/>
    </source>
</evidence>
<evidence type="ECO:0000313" key="1">
    <source>
        <dbReference type="EMBL" id="KAH0553329.1"/>
    </source>
</evidence>
<evidence type="ECO:0000313" key="2">
    <source>
        <dbReference type="Proteomes" id="UP000826195"/>
    </source>
</evidence>
<protein>
    <recommendedName>
        <fullName evidence="3">Galectin</fullName>
    </recommendedName>
</protein>